<name>A0AAV1NX11_SCOSC</name>
<dbReference type="EMBL" id="CAWUFR010000070">
    <property type="protein sequence ID" value="CAK6964071.1"/>
    <property type="molecule type" value="Genomic_DNA"/>
</dbReference>
<sequence length="223" mass="23900">MKRGGALVFSEEELVGCRRVSCKPLSTINGRWTEYESGRSLAAAAGQLAEVSLTTAAVTGLNYTGAVDLCLSRLYSHILHCLECQPSSLPTSVKTAEMLTDNRKRHRSCDSEEDQQLSPQAKRSGGGPSLLVSDLDSESSSSDSSNGISSPERAIVASTRPCIHSQNNCISQHSLSPKPEDSASSLQHGFHGDGSSVSYDYINRVLREAHFSSLQTRGRPGST</sequence>
<feature type="region of interest" description="Disordered" evidence="1">
    <location>
        <begin position="99"/>
        <end position="153"/>
    </location>
</feature>
<keyword evidence="3" id="KW-1185">Reference proteome</keyword>
<dbReference type="Pfam" id="PF15434">
    <property type="entry name" value="FAM104"/>
    <property type="match status" value="1"/>
</dbReference>
<dbReference type="InterPro" id="IPR029222">
    <property type="entry name" value="VCF1/2-like"/>
</dbReference>
<proteinExistence type="predicted"/>
<evidence type="ECO:0000256" key="1">
    <source>
        <dbReference type="SAM" id="MobiDB-lite"/>
    </source>
</evidence>
<evidence type="ECO:0000313" key="2">
    <source>
        <dbReference type="EMBL" id="CAK6964071.1"/>
    </source>
</evidence>
<feature type="compositionally biased region" description="Low complexity" evidence="1">
    <location>
        <begin position="129"/>
        <end position="150"/>
    </location>
</feature>
<dbReference type="AlphaFoldDB" id="A0AAV1NX11"/>
<reference evidence="2 3" key="1">
    <citation type="submission" date="2024-01" db="EMBL/GenBank/DDBJ databases">
        <authorList>
            <person name="Alioto T."/>
            <person name="Alioto T."/>
            <person name="Gomez Garrido J."/>
        </authorList>
    </citation>
    <scope>NUCLEOTIDE SEQUENCE [LARGE SCALE GENOMIC DNA]</scope>
</reference>
<organism evidence="2 3">
    <name type="scientific">Scomber scombrus</name>
    <name type="common">Atlantic mackerel</name>
    <name type="synonym">Scomber vernalis</name>
    <dbReference type="NCBI Taxonomy" id="13677"/>
    <lineage>
        <taxon>Eukaryota</taxon>
        <taxon>Metazoa</taxon>
        <taxon>Chordata</taxon>
        <taxon>Craniata</taxon>
        <taxon>Vertebrata</taxon>
        <taxon>Euteleostomi</taxon>
        <taxon>Actinopterygii</taxon>
        <taxon>Neopterygii</taxon>
        <taxon>Teleostei</taxon>
        <taxon>Neoteleostei</taxon>
        <taxon>Acanthomorphata</taxon>
        <taxon>Pelagiaria</taxon>
        <taxon>Scombriformes</taxon>
        <taxon>Scombridae</taxon>
        <taxon>Scomber</taxon>
    </lineage>
</organism>
<dbReference type="Proteomes" id="UP001314229">
    <property type="component" value="Unassembled WGS sequence"/>
</dbReference>
<gene>
    <name evidence="2" type="ORF">FSCOSCO3_A027714</name>
</gene>
<protein>
    <submittedName>
        <fullName evidence="2">Protein FAM104A</fullName>
    </submittedName>
</protein>
<dbReference type="PANTHER" id="PTHR34763:SF1">
    <property type="entry name" value="PROTEIN FAM104A"/>
    <property type="match status" value="1"/>
</dbReference>
<evidence type="ECO:0000313" key="3">
    <source>
        <dbReference type="Proteomes" id="UP001314229"/>
    </source>
</evidence>
<accession>A0AAV1NX11</accession>
<feature type="region of interest" description="Disordered" evidence="1">
    <location>
        <begin position="169"/>
        <end position="194"/>
    </location>
</feature>
<dbReference type="PANTHER" id="PTHR34763">
    <property type="entry name" value="PROTEIN FAM104A"/>
    <property type="match status" value="1"/>
</dbReference>
<comment type="caution">
    <text evidence="2">The sequence shown here is derived from an EMBL/GenBank/DDBJ whole genome shotgun (WGS) entry which is preliminary data.</text>
</comment>